<dbReference type="CDD" id="cd02440">
    <property type="entry name" value="AdoMet_MTases"/>
    <property type="match status" value="1"/>
</dbReference>
<feature type="binding site" evidence="4">
    <location>
        <position position="295"/>
    </location>
    <ligand>
        <name>S-adenosyl-L-methionine</name>
        <dbReference type="ChEBI" id="CHEBI:59789"/>
    </ligand>
</feature>
<dbReference type="Pfam" id="PF05958">
    <property type="entry name" value="tRNA_U5-meth_tr"/>
    <property type="match status" value="1"/>
</dbReference>
<dbReference type="InterPro" id="IPR029063">
    <property type="entry name" value="SAM-dependent_MTases_sf"/>
</dbReference>
<evidence type="ECO:0000259" key="6">
    <source>
        <dbReference type="PROSITE" id="PS50926"/>
    </source>
</evidence>
<feature type="binding site" evidence="4">
    <location>
        <position position="394"/>
    </location>
    <ligand>
        <name>S-adenosyl-L-methionine</name>
        <dbReference type="ChEBI" id="CHEBI:59789"/>
    </ligand>
</feature>
<dbReference type="Gene3D" id="2.40.50.140">
    <property type="entry name" value="Nucleic acid-binding proteins"/>
    <property type="match status" value="1"/>
</dbReference>
<sequence length="464" mass="52950">MKNKIVPNILIERIASEGKCVGHHEEKVVFVSGVAPGDVVDVRITKGKSSFMEGEPVKFHQYSKDRIEPFCSHFGTCGGCKWQHINYDLQKSYKRQQVLDQFQRIAKVQIPEVLPTLGSEKTKYYRNKLDFTFSNKKWLTLEQIRSEEDFDRNALGFHIPKMFDKIIDVDHCYLQGGISNDVRNELRAFAKENKLSFYDIRNQEGLLRNLIIRTTSTGQTMVIVQFGESDPSSIDLVMEFLNQKFPEITSLLYVINTKGNETFHDLELVTYSGLPYIEEEMEGLKFRVGPKSFYQTNSEQAYELYKVARDFASLKGDEIVYDLYTGTGTIANFVAKQAKQVIGVEYVEAAIEDAKINSQINGIENTLFYAGDMKDILNEEFIQNHAAPDVIITDPPRAGMDEKVVQMLLRLAAPKIVYVSCNPATQARDLALLGEQYQVEKIQPVDMFPQTYHVENVVLLTLKK</sequence>
<dbReference type="InterPro" id="IPR002792">
    <property type="entry name" value="TRAM_dom"/>
</dbReference>
<organism evidence="7 8">
    <name type="scientific">Algoriphagus iocasae</name>
    <dbReference type="NCBI Taxonomy" id="1836499"/>
    <lineage>
        <taxon>Bacteria</taxon>
        <taxon>Pseudomonadati</taxon>
        <taxon>Bacteroidota</taxon>
        <taxon>Cytophagia</taxon>
        <taxon>Cytophagales</taxon>
        <taxon>Cyclobacteriaceae</taxon>
        <taxon>Algoriphagus</taxon>
    </lineage>
</organism>
<dbReference type="Proteomes" id="UP000588604">
    <property type="component" value="Unassembled WGS sequence"/>
</dbReference>
<feature type="binding site" evidence="4">
    <location>
        <position position="345"/>
    </location>
    <ligand>
        <name>S-adenosyl-L-methionine</name>
        <dbReference type="ChEBI" id="CHEBI:59789"/>
    </ligand>
</feature>
<dbReference type="InterPro" id="IPR030390">
    <property type="entry name" value="MeTrfase_TrmA_AS"/>
</dbReference>
<evidence type="ECO:0000256" key="2">
    <source>
        <dbReference type="ARBA" id="ARBA00022679"/>
    </source>
</evidence>
<dbReference type="InterPro" id="IPR012340">
    <property type="entry name" value="NA-bd_OB-fold"/>
</dbReference>
<dbReference type="EC" id="2.1.1.190" evidence="7"/>
<name>A0A841MIL9_9BACT</name>
<dbReference type="Gene3D" id="3.40.50.150">
    <property type="entry name" value="Vaccinia Virus protein VP39"/>
    <property type="match status" value="1"/>
</dbReference>
<dbReference type="SUPFAM" id="SSF53335">
    <property type="entry name" value="S-adenosyl-L-methionine-dependent methyltransferases"/>
    <property type="match status" value="1"/>
</dbReference>
<gene>
    <name evidence="7" type="ORF">FHS59_000774</name>
</gene>
<reference evidence="7 8" key="1">
    <citation type="submission" date="2020-08" db="EMBL/GenBank/DDBJ databases">
        <title>Genomic Encyclopedia of Type Strains, Phase IV (KMG-IV): sequencing the most valuable type-strain genomes for metagenomic binning, comparative biology and taxonomic classification.</title>
        <authorList>
            <person name="Goeker M."/>
        </authorList>
    </citation>
    <scope>NUCLEOTIDE SEQUENCE [LARGE SCALE GENOMIC DNA]</scope>
    <source>
        <strain evidence="7 8">DSM 102044</strain>
    </source>
</reference>
<dbReference type="PROSITE" id="PS01231">
    <property type="entry name" value="TRMA_2"/>
    <property type="match status" value="1"/>
</dbReference>
<evidence type="ECO:0000256" key="1">
    <source>
        <dbReference type="ARBA" id="ARBA00022603"/>
    </source>
</evidence>
<dbReference type="GO" id="GO:0070041">
    <property type="term" value="F:rRNA (uridine-C5-)-methyltransferase activity"/>
    <property type="evidence" value="ECO:0007669"/>
    <property type="project" value="TreeGrafter"/>
</dbReference>
<dbReference type="NCBIfam" id="TIGR00479">
    <property type="entry name" value="rumA"/>
    <property type="match status" value="1"/>
</dbReference>
<dbReference type="InterPro" id="IPR030391">
    <property type="entry name" value="MeTrfase_TrmA_CS"/>
</dbReference>
<dbReference type="GO" id="GO:0070475">
    <property type="term" value="P:rRNA base methylation"/>
    <property type="evidence" value="ECO:0007669"/>
    <property type="project" value="TreeGrafter"/>
</dbReference>
<dbReference type="Gene3D" id="2.40.50.1070">
    <property type="match status" value="1"/>
</dbReference>
<dbReference type="PROSITE" id="PS51687">
    <property type="entry name" value="SAM_MT_RNA_M5U"/>
    <property type="match status" value="1"/>
</dbReference>
<comment type="caution">
    <text evidence="7">The sequence shown here is derived from an EMBL/GenBank/DDBJ whole genome shotgun (WGS) entry which is preliminary data.</text>
</comment>
<proteinExistence type="inferred from homology"/>
<dbReference type="FunFam" id="3.40.50.150:FF:000009">
    <property type="entry name" value="23S rRNA (Uracil(1939)-C(5))-methyltransferase RlmD"/>
    <property type="match status" value="1"/>
</dbReference>
<protein>
    <submittedName>
        <fullName evidence="7">23S rRNA (Uracil1939-C5)-methyltransferase</fullName>
        <ecNumber evidence="7">2.1.1.190</ecNumber>
    </submittedName>
</protein>
<feature type="domain" description="TRAM" evidence="6">
    <location>
        <begin position="1"/>
        <end position="58"/>
    </location>
</feature>
<accession>A0A841MIL9</accession>
<evidence type="ECO:0000256" key="5">
    <source>
        <dbReference type="PROSITE-ProRule" id="PRU10015"/>
    </source>
</evidence>
<keyword evidence="8" id="KW-1185">Reference proteome</keyword>
<feature type="active site" description="Nucleophile" evidence="4">
    <location>
        <position position="421"/>
    </location>
</feature>
<dbReference type="PROSITE" id="PS50926">
    <property type="entry name" value="TRAM"/>
    <property type="match status" value="1"/>
</dbReference>
<evidence type="ECO:0000256" key="4">
    <source>
        <dbReference type="PROSITE-ProRule" id="PRU01024"/>
    </source>
</evidence>
<dbReference type="InterPro" id="IPR010280">
    <property type="entry name" value="U5_MeTrfase_fam"/>
</dbReference>
<dbReference type="AlphaFoldDB" id="A0A841MIL9"/>
<evidence type="ECO:0000313" key="8">
    <source>
        <dbReference type="Proteomes" id="UP000588604"/>
    </source>
</evidence>
<dbReference type="PROSITE" id="PS01230">
    <property type="entry name" value="TRMA_1"/>
    <property type="match status" value="1"/>
</dbReference>
<evidence type="ECO:0000313" key="7">
    <source>
        <dbReference type="EMBL" id="MBB6325159.1"/>
    </source>
</evidence>
<evidence type="ECO:0000256" key="3">
    <source>
        <dbReference type="ARBA" id="ARBA00022691"/>
    </source>
</evidence>
<dbReference type="PANTHER" id="PTHR11061:SF30">
    <property type="entry name" value="TRNA (URACIL(54)-C(5))-METHYLTRANSFERASE"/>
    <property type="match status" value="1"/>
</dbReference>
<keyword evidence="1 4" id="KW-0489">Methyltransferase</keyword>
<dbReference type="PANTHER" id="PTHR11061">
    <property type="entry name" value="RNA M5U METHYLTRANSFERASE"/>
    <property type="match status" value="1"/>
</dbReference>
<keyword evidence="3 4" id="KW-0949">S-adenosyl-L-methionine</keyword>
<keyword evidence="2 4" id="KW-0808">Transferase</keyword>
<dbReference type="SUPFAM" id="SSF50249">
    <property type="entry name" value="Nucleic acid-binding proteins"/>
    <property type="match status" value="1"/>
</dbReference>
<comment type="similarity">
    <text evidence="4">Belongs to the class I-like SAM-binding methyltransferase superfamily. RNA M5U methyltransferase family.</text>
</comment>
<dbReference type="Pfam" id="PF01938">
    <property type="entry name" value="TRAM"/>
    <property type="match status" value="1"/>
</dbReference>
<feature type="active site" evidence="5">
    <location>
        <position position="421"/>
    </location>
</feature>
<feature type="binding site" evidence="4">
    <location>
        <position position="324"/>
    </location>
    <ligand>
        <name>S-adenosyl-L-methionine</name>
        <dbReference type="ChEBI" id="CHEBI:59789"/>
    </ligand>
</feature>
<dbReference type="EMBL" id="JACIJO010000001">
    <property type="protein sequence ID" value="MBB6325159.1"/>
    <property type="molecule type" value="Genomic_DNA"/>
</dbReference>